<dbReference type="Pfam" id="PF11990">
    <property type="entry name" value="DUF3487"/>
    <property type="match status" value="1"/>
</dbReference>
<dbReference type="eggNOG" id="ENOG502ZCAN">
    <property type="taxonomic scope" value="Bacteria"/>
</dbReference>
<comment type="caution">
    <text evidence="2">The sequence shown here is derived from an EMBL/GenBank/DDBJ whole genome shotgun (WGS) entry which is preliminary data.</text>
</comment>
<evidence type="ECO:0000256" key="1">
    <source>
        <dbReference type="SAM" id="Phobius"/>
    </source>
</evidence>
<name>A0A084IJ07_SALHC</name>
<gene>
    <name evidence="2" type="ORF">C41B8_13790</name>
</gene>
<dbReference type="RefSeq" id="WP_037339331.1">
    <property type="nucleotide sequence ID" value="NZ_APNK01000024.1"/>
</dbReference>
<keyword evidence="1" id="KW-1133">Transmembrane helix</keyword>
<reference evidence="2 3" key="1">
    <citation type="submission" date="2013-03" db="EMBL/GenBank/DDBJ databases">
        <title>Salinisphaera hydrothermalis C41B8 Genome Sequencing.</title>
        <authorList>
            <person name="Li C."/>
            <person name="Lai Q."/>
            <person name="Shao Z."/>
        </authorList>
    </citation>
    <scope>NUCLEOTIDE SEQUENCE [LARGE SCALE GENOMIC DNA]</scope>
    <source>
        <strain evidence="2 3">C41B8</strain>
    </source>
</reference>
<evidence type="ECO:0000313" key="3">
    <source>
        <dbReference type="Proteomes" id="UP000028302"/>
    </source>
</evidence>
<dbReference type="STRING" id="1304275.C41B8_13790"/>
<dbReference type="InterPro" id="IPR021877">
    <property type="entry name" value="DUF3487"/>
</dbReference>
<dbReference type="NCBIfam" id="TIGR03750">
    <property type="entry name" value="conj_TIGR03750"/>
    <property type="match status" value="1"/>
</dbReference>
<sequence>MADRNTIEFVPNRLNMAPIVFRGMTGREVMLVGTLSAAIGIGPGLIGWLVWGYFAMVPTAMAVTAGSVVWWGGLIMRRLRRGRPESWLYRRIQWLLAHYRLANKADLIVDTARFEARRRRLHDTGEPS</sequence>
<accession>A0A084IJ07</accession>
<proteinExistence type="predicted"/>
<keyword evidence="1" id="KW-0472">Membrane</keyword>
<keyword evidence="1" id="KW-0812">Transmembrane</keyword>
<feature type="transmembrane region" description="Helical" evidence="1">
    <location>
        <begin position="57"/>
        <end position="76"/>
    </location>
</feature>
<feature type="transmembrane region" description="Helical" evidence="1">
    <location>
        <begin position="29"/>
        <end position="51"/>
    </location>
</feature>
<dbReference type="PATRIC" id="fig|1304275.5.peg.2819"/>
<dbReference type="AlphaFoldDB" id="A0A084IJ07"/>
<keyword evidence="3" id="KW-1185">Reference proteome</keyword>
<evidence type="ECO:0008006" key="4">
    <source>
        <dbReference type="Google" id="ProtNLM"/>
    </source>
</evidence>
<protein>
    <recommendedName>
        <fullName evidence="4">Conjugative transfer region protein</fullName>
    </recommendedName>
</protein>
<dbReference type="EMBL" id="APNK01000024">
    <property type="protein sequence ID" value="KEZ76691.1"/>
    <property type="molecule type" value="Genomic_DNA"/>
</dbReference>
<dbReference type="Proteomes" id="UP000028302">
    <property type="component" value="Unassembled WGS sequence"/>
</dbReference>
<evidence type="ECO:0000313" key="2">
    <source>
        <dbReference type="EMBL" id="KEZ76691.1"/>
    </source>
</evidence>
<organism evidence="2 3">
    <name type="scientific">Salinisphaera hydrothermalis (strain C41B8)</name>
    <dbReference type="NCBI Taxonomy" id="1304275"/>
    <lineage>
        <taxon>Bacteria</taxon>
        <taxon>Pseudomonadati</taxon>
        <taxon>Pseudomonadota</taxon>
        <taxon>Gammaproteobacteria</taxon>
        <taxon>Salinisphaerales</taxon>
        <taxon>Salinisphaeraceae</taxon>
        <taxon>Salinisphaera</taxon>
    </lineage>
</organism>
<dbReference type="OrthoDB" id="8907898at2"/>